<dbReference type="PANTHER" id="PTHR43547">
    <property type="entry name" value="TWO-COMPONENT HISTIDINE KINASE"/>
    <property type="match status" value="1"/>
</dbReference>
<dbReference type="Gene3D" id="2.130.10.10">
    <property type="entry name" value="YVTN repeat-like/Quinoprotein amine dehydrogenase"/>
    <property type="match status" value="2"/>
</dbReference>
<dbReference type="Pfam" id="PF07495">
    <property type="entry name" value="Y_Y_Y"/>
    <property type="match status" value="1"/>
</dbReference>
<accession>A0A4Q5LUQ7</accession>
<protein>
    <recommendedName>
        <fullName evidence="8">Histidine kinase domain-containing protein</fullName>
    </recommendedName>
</protein>
<dbReference type="GO" id="GO:0046983">
    <property type="term" value="F:protein dimerization activity"/>
    <property type="evidence" value="ECO:0007669"/>
    <property type="project" value="InterPro"/>
</dbReference>
<dbReference type="OrthoDB" id="9778366at2"/>
<dbReference type="SUPFAM" id="SSF55874">
    <property type="entry name" value="ATPase domain of HSP90 chaperone/DNA topoisomerase II/histidine kinase"/>
    <property type="match status" value="1"/>
</dbReference>
<sequence length="1034" mass="119160">MLARLFFILFLISFRLVAIPSLDQIGLKEGLSQSEVRTILQDKEGYMWFGTQNGLNRYDGSQMKHFYNNPFEKNTLSNDDITFLYEDSGEKLWIGTKHGLNSFDKISKDFERHTDLFGKNKPDYTYVVTGIVEDNQKTLWVSTYNGLWRLVPKGKSYKAIHYKHDSTNQKSLGSYGVGYVIKDKNGGIWLTTKIGLSKVSIKNPDKQPEQQQVEFLHANNAPQDFYKKLNFPIQRIFCDEQNNIWVAAQEKLYRLKVKTGELQDFSEQLILPDVFISALMVDRFGTIWVGTIARGVFRYQVRENTLELIEHIEEDALSKKGLKSSAIFSIYEGKEANEDIVWIGTREAGVHLFSHSKNSFKQWDKVLARENSMAATSVFGICKDSYGDIWVGTYEGLFKINSHTSRYKKYIFSTTNNRMNSHQVIFEDSGKNLWVGSNEGVFRYNRAADKFYNFPIPKIKGREPSVMHFLEDRNHSIWIGTGGYLLHIEGNKMKRYDQTPEGVMLSVGALKEDNQGNLWIGTYNGLIKFNPAKETFKTYANDPNQPNSLINDLILSILFDKNNQIWVGSPKGLSKLVVEKGKERFVHYTEKDGLPNSFVYSTLADAKGRIWMSTNNGISCFDPKTKTFQNYSSDDGLSNREFNSGAYFQTKSGEIFFGGLGVFVSFHPLQMTTNRHLPKTVITSFMKFEKEQNLDSLLMKDGKIKLNYDENFFAFRFASLDFTNPEKNQIAYKLENFDKDWIYYGTRRYINFTNLRAGEYKLKVKSANNQGYWNEKDILTIPISIAPPFWQRWWFYLLSFVVLGTMVMTFYRVRINRVLEIERVKLEENERVRKIAAQDMHDEFGNSLTRISLLTELIKNKLKKSESEEALVLLSKIGDNAGRLYQGTKDFIWAINPEHDNMFEIAIRIKDFCDEILDKRDIRFVCEGISEDFEAIKLPMGASRHLVMLFKEAIMNTLKHANATEVKLNFKVENKKLMICWQDNGIGIQANKPNNGNGLGNIRSRAEKIGAEVEIISKNNEGTTVKLVINKIKK</sequence>
<dbReference type="Gene3D" id="1.20.5.1930">
    <property type="match status" value="1"/>
</dbReference>
<dbReference type="InterPro" id="IPR013783">
    <property type="entry name" value="Ig-like_fold"/>
</dbReference>
<dbReference type="InterPro" id="IPR036890">
    <property type="entry name" value="HATPase_C_sf"/>
</dbReference>
<feature type="transmembrane region" description="Helical" evidence="2">
    <location>
        <begin position="793"/>
        <end position="813"/>
    </location>
</feature>
<dbReference type="GO" id="GO:0016020">
    <property type="term" value="C:membrane"/>
    <property type="evidence" value="ECO:0007669"/>
    <property type="project" value="InterPro"/>
</dbReference>
<dbReference type="Proteomes" id="UP000293162">
    <property type="component" value="Unassembled WGS sequence"/>
</dbReference>
<dbReference type="AlphaFoldDB" id="A0A4Q5LUQ7"/>
<dbReference type="Pfam" id="PF02518">
    <property type="entry name" value="HATPase_c"/>
    <property type="match status" value="1"/>
</dbReference>
<evidence type="ECO:0000259" key="4">
    <source>
        <dbReference type="Pfam" id="PF07495"/>
    </source>
</evidence>
<evidence type="ECO:0000313" key="6">
    <source>
        <dbReference type="EMBL" id="RYU93436.1"/>
    </source>
</evidence>
<feature type="domain" description="Two component regulator three Y" evidence="4">
    <location>
        <begin position="721"/>
        <end position="785"/>
    </location>
</feature>
<feature type="domain" description="Signal transduction histidine kinase subgroup 3 dimerisation and phosphoacceptor" evidence="5">
    <location>
        <begin position="836"/>
        <end position="898"/>
    </location>
</feature>
<evidence type="ECO:0008006" key="8">
    <source>
        <dbReference type="Google" id="ProtNLM"/>
    </source>
</evidence>
<dbReference type="CDD" id="cd16917">
    <property type="entry name" value="HATPase_UhpB-NarQ-NarX-like"/>
    <property type="match status" value="1"/>
</dbReference>
<dbReference type="Pfam" id="PF07494">
    <property type="entry name" value="Reg_prop"/>
    <property type="match status" value="5"/>
</dbReference>
<dbReference type="InterPro" id="IPR011110">
    <property type="entry name" value="Reg_prop"/>
</dbReference>
<dbReference type="Gene3D" id="3.30.565.10">
    <property type="entry name" value="Histidine kinase-like ATPase, C-terminal domain"/>
    <property type="match status" value="1"/>
</dbReference>
<proteinExistence type="predicted"/>
<dbReference type="InterPro" id="IPR011123">
    <property type="entry name" value="Y_Y_Y"/>
</dbReference>
<dbReference type="InterPro" id="IPR011712">
    <property type="entry name" value="Sig_transdc_His_kin_sub3_dim/P"/>
</dbReference>
<dbReference type="PANTHER" id="PTHR43547:SF2">
    <property type="entry name" value="HYBRID SIGNAL TRANSDUCTION HISTIDINE KINASE C"/>
    <property type="match status" value="1"/>
</dbReference>
<evidence type="ECO:0000259" key="3">
    <source>
        <dbReference type="Pfam" id="PF02518"/>
    </source>
</evidence>
<dbReference type="SUPFAM" id="SSF63829">
    <property type="entry name" value="Calcium-dependent phosphotriesterase"/>
    <property type="match status" value="3"/>
</dbReference>
<dbReference type="GO" id="GO:0000155">
    <property type="term" value="F:phosphorelay sensor kinase activity"/>
    <property type="evidence" value="ECO:0007669"/>
    <property type="project" value="InterPro"/>
</dbReference>
<dbReference type="InterPro" id="IPR003594">
    <property type="entry name" value="HATPase_dom"/>
</dbReference>
<evidence type="ECO:0000256" key="2">
    <source>
        <dbReference type="SAM" id="Phobius"/>
    </source>
</evidence>
<evidence type="ECO:0000313" key="7">
    <source>
        <dbReference type="Proteomes" id="UP000293162"/>
    </source>
</evidence>
<keyword evidence="2" id="KW-0812">Transmembrane</keyword>
<keyword evidence="7" id="KW-1185">Reference proteome</keyword>
<name>A0A4Q5LUQ7_9BACT</name>
<keyword evidence="1" id="KW-0597">Phosphoprotein</keyword>
<dbReference type="EMBL" id="SEWF01000045">
    <property type="protein sequence ID" value="RYU93436.1"/>
    <property type="molecule type" value="Genomic_DNA"/>
</dbReference>
<gene>
    <name evidence="6" type="ORF">EWM59_22065</name>
</gene>
<dbReference type="InterPro" id="IPR015943">
    <property type="entry name" value="WD40/YVTN_repeat-like_dom_sf"/>
</dbReference>
<reference evidence="6 7" key="1">
    <citation type="submission" date="2019-02" db="EMBL/GenBank/DDBJ databases">
        <title>Bacterial novel species Emticicia sp. 17J42-9 isolated from soil.</title>
        <authorList>
            <person name="Jung H.-Y."/>
        </authorList>
    </citation>
    <scope>NUCLEOTIDE SEQUENCE [LARGE SCALE GENOMIC DNA]</scope>
    <source>
        <strain evidence="6 7">17J42-9</strain>
    </source>
</reference>
<evidence type="ECO:0000259" key="5">
    <source>
        <dbReference type="Pfam" id="PF07730"/>
    </source>
</evidence>
<dbReference type="Gene3D" id="2.60.40.10">
    <property type="entry name" value="Immunoglobulins"/>
    <property type="match status" value="1"/>
</dbReference>
<keyword evidence="2" id="KW-0472">Membrane</keyword>
<dbReference type="Pfam" id="PF07730">
    <property type="entry name" value="HisKA_3"/>
    <property type="match status" value="1"/>
</dbReference>
<organism evidence="6 7">
    <name type="scientific">Emticicia agri</name>
    <dbReference type="NCBI Taxonomy" id="2492393"/>
    <lineage>
        <taxon>Bacteria</taxon>
        <taxon>Pseudomonadati</taxon>
        <taxon>Bacteroidota</taxon>
        <taxon>Cytophagia</taxon>
        <taxon>Cytophagales</taxon>
        <taxon>Leadbetterellaceae</taxon>
        <taxon>Emticicia</taxon>
    </lineage>
</organism>
<comment type="caution">
    <text evidence="6">The sequence shown here is derived from an EMBL/GenBank/DDBJ whole genome shotgun (WGS) entry which is preliminary data.</text>
</comment>
<keyword evidence="2" id="KW-1133">Transmembrane helix</keyword>
<evidence type="ECO:0000256" key="1">
    <source>
        <dbReference type="ARBA" id="ARBA00022553"/>
    </source>
</evidence>
<feature type="domain" description="Histidine kinase/HSP90-like ATPase" evidence="3">
    <location>
        <begin position="943"/>
        <end position="1029"/>
    </location>
</feature>